<evidence type="ECO:0008006" key="4">
    <source>
        <dbReference type="Google" id="ProtNLM"/>
    </source>
</evidence>
<dbReference type="STRING" id="254406.SAMN04488042_10468"/>
<protein>
    <recommendedName>
        <fullName evidence="4">Chitin binding Peritrophin-A domain-containing protein</fullName>
    </recommendedName>
</protein>
<dbReference type="Proteomes" id="UP000199144">
    <property type="component" value="Unassembled WGS sequence"/>
</dbReference>
<sequence length="65" mass="6709">MTFRCGKPHSMFAAGLLILSLTLPSVALAGGANTKTGVGKGNEKSCPAGFFYDADSGKCVAENWI</sequence>
<proteinExistence type="predicted"/>
<accession>A0A1I4N9P1</accession>
<evidence type="ECO:0000313" key="3">
    <source>
        <dbReference type="Proteomes" id="UP000199144"/>
    </source>
</evidence>
<keyword evidence="1" id="KW-0732">Signal</keyword>
<name>A0A1I4N9P1_9RHOB</name>
<keyword evidence="3" id="KW-1185">Reference proteome</keyword>
<evidence type="ECO:0000256" key="1">
    <source>
        <dbReference type="SAM" id="SignalP"/>
    </source>
</evidence>
<gene>
    <name evidence="2" type="ORF">SAMN04488042_10468</name>
</gene>
<organism evidence="2 3">
    <name type="scientific">Shimia aestuarii</name>
    <dbReference type="NCBI Taxonomy" id="254406"/>
    <lineage>
        <taxon>Bacteria</taxon>
        <taxon>Pseudomonadati</taxon>
        <taxon>Pseudomonadota</taxon>
        <taxon>Alphaproteobacteria</taxon>
        <taxon>Rhodobacterales</taxon>
        <taxon>Roseobacteraceae</taxon>
    </lineage>
</organism>
<dbReference type="AlphaFoldDB" id="A0A1I4N9P1"/>
<feature type="chain" id="PRO_5011681925" description="Chitin binding Peritrophin-A domain-containing protein" evidence="1">
    <location>
        <begin position="30"/>
        <end position="65"/>
    </location>
</feature>
<reference evidence="2 3" key="1">
    <citation type="submission" date="2016-10" db="EMBL/GenBank/DDBJ databases">
        <authorList>
            <person name="de Groot N.N."/>
        </authorList>
    </citation>
    <scope>NUCLEOTIDE SEQUENCE [LARGE SCALE GENOMIC DNA]</scope>
    <source>
        <strain evidence="2 3">DSM 15283</strain>
    </source>
</reference>
<feature type="signal peptide" evidence="1">
    <location>
        <begin position="1"/>
        <end position="29"/>
    </location>
</feature>
<evidence type="ECO:0000313" key="2">
    <source>
        <dbReference type="EMBL" id="SFM12264.1"/>
    </source>
</evidence>
<dbReference type="EMBL" id="FOTQ01000004">
    <property type="protein sequence ID" value="SFM12264.1"/>
    <property type="molecule type" value="Genomic_DNA"/>
</dbReference>